<evidence type="ECO:0008006" key="4">
    <source>
        <dbReference type="Google" id="ProtNLM"/>
    </source>
</evidence>
<dbReference type="SUPFAM" id="SSF57959">
    <property type="entry name" value="Leucine zipper domain"/>
    <property type="match status" value="1"/>
</dbReference>
<dbReference type="CDD" id="cd14688">
    <property type="entry name" value="bZIP_YAP"/>
    <property type="match status" value="1"/>
</dbReference>
<sequence>MDAGNERESTAPKRRESRAGTRKVTSLTAEQLDGKRANDREAQRTIRQRTKEHIESLEREVAELRAKTERFDEVVQRNAALDEEVRRLRHQLAIVTSSPAYPGNDSNVPHMAMFPSNYSGPFGGATDSISGASSVLHSPHDQIPPSQQRWQNYSSPSPAAMGQSPKPDYPGSVEPYILHGQLQPPAMHQPVSPMPYSPDQHVGFNPDSGPVPLSDPSSQPFNLQYYQVPHDFSQRPGDTLQRNLSHGTQYGSPQHSPSAPLENAAPSTFPWTIPGRGIINSQVLPRTHRHTGNRIILVSGRSQIETPNPKPRLRVACSPYPVMGDGV</sequence>
<name>A0A507QRK2_MONPU</name>
<dbReference type="AlphaFoldDB" id="A0A507QRK2"/>
<feature type="compositionally biased region" description="Basic and acidic residues" evidence="1">
    <location>
        <begin position="1"/>
        <end position="19"/>
    </location>
</feature>
<keyword evidence="3" id="KW-1185">Reference proteome</keyword>
<comment type="caution">
    <text evidence="2">The sequence shown here is derived from an EMBL/GenBank/DDBJ whole genome shotgun (WGS) entry which is preliminary data.</text>
</comment>
<dbReference type="PANTHER" id="PTHR37012">
    <property type="entry name" value="B-ZIP TRANSCRIPTION FACTOR (EUROFUNG)-RELATED"/>
    <property type="match status" value="1"/>
</dbReference>
<dbReference type="InterPro" id="IPR046347">
    <property type="entry name" value="bZIP_sf"/>
</dbReference>
<protein>
    <recommendedName>
        <fullName evidence="4">BZIP domain-containing protein</fullName>
    </recommendedName>
</protein>
<evidence type="ECO:0000313" key="3">
    <source>
        <dbReference type="Proteomes" id="UP000319663"/>
    </source>
</evidence>
<feature type="region of interest" description="Disordered" evidence="1">
    <location>
        <begin position="1"/>
        <end position="44"/>
    </location>
</feature>
<feature type="region of interest" description="Disordered" evidence="1">
    <location>
        <begin position="231"/>
        <end position="264"/>
    </location>
</feature>
<feature type="compositionally biased region" description="Basic and acidic residues" evidence="1">
    <location>
        <begin position="32"/>
        <end position="44"/>
    </location>
</feature>
<dbReference type="GO" id="GO:0003700">
    <property type="term" value="F:DNA-binding transcription factor activity"/>
    <property type="evidence" value="ECO:0007669"/>
    <property type="project" value="InterPro"/>
</dbReference>
<dbReference type="PANTHER" id="PTHR37012:SF2">
    <property type="entry name" value="BZIP DOMAIN-CONTAINING PROTEIN-RELATED"/>
    <property type="match status" value="1"/>
</dbReference>
<feature type="compositionally biased region" description="Polar residues" evidence="1">
    <location>
        <begin position="240"/>
        <end position="257"/>
    </location>
</feature>
<dbReference type="Gene3D" id="1.20.5.170">
    <property type="match status" value="1"/>
</dbReference>
<gene>
    <name evidence="2" type="ORF">MPDQ_001405</name>
</gene>
<evidence type="ECO:0000256" key="1">
    <source>
        <dbReference type="SAM" id="MobiDB-lite"/>
    </source>
</evidence>
<reference evidence="2 3" key="1">
    <citation type="submission" date="2019-06" db="EMBL/GenBank/DDBJ databases">
        <title>Wine fermentation using esterase from Monascus purpureus.</title>
        <authorList>
            <person name="Geng C."/>
            <person name="Zhang Y."/>
        </authorList>
    </citation>
    <scope>NUCLEOTIDE SEQUENCE [LARGE SCALE GENOMIC DNA]</scope>
    <source>
        <strain evidence="2">HQ1</strain>
    </source>
</reference>
<dbReference type="OrthoDB" id="3535998at2759"/>
<dbReference type="Proteomes" id="UP000319663">
    <property type="component" value="Unassembled WGS sequence"/>
</dbReference>
<evidence type="ECO:0000313" key="2">
    <source>
        <dbReference type="EMBL" id="TQB69742.1"/>
    </source>
</evidence>
<feature type="compositionally biased region" description="Polar residues" evidence="1">
    <location>
        <begin position="144"/>
        <end position="157"/>
    </location>
</feature>
<feature type="region of interest" description="Disordered" evidence="1">
    <location>
        <begin position="129"/>
        <end position="218"/>
    </location>
</feature>
<dbReference type="EMBL" id="VIFY01000138">
    <property type="protein sequence ID" value="TQB69742.1"/>
    <property type="molecule type" value="Genomic_DNA"/>
</dbReference>
<accession>A0A507QRK2</accession>
<organism evidence="2 3">
    <name type="scientific">Monascus purpureus</name>
    <name type="common">Red mold</name>
    <name type="synonym">Monascus anka</name>
    <dbReference type="NCBI Taxonomy" id="5098"/>
    <lineage>
        <taxon>Eukaryota</taxon>
        <taxon>Fungi</taxon>
        <taxon>Dikarya</taxon>
        <taxon>Ascomycota</taxon>
        <taxon>Pezizomycotina</taxon>
        <taxon>Eurotiomycetes</taxon>
        <taxon>Eurotiomycetidae</taxon>
        <taxon>Eurotiales</taxon>
        <taxon>Aspergillaceae</taxon>
        <taxon>Monascus</taxon>
    </lineage>
</organism>
<proteinExistence type="predicted"/>